<sequence>MSQEVTTQSLTLPRASPTLQDHGRKGGPTVGLVDAGGKTFLTGTGYAPTNYIDLSGAQRRAHMQILPGVNNKE</sequence>
<proteinExistence type="predicted"/>
<dbReference type="Proteomes" id="UP000324767">
    <property type="component" value="Unassembled WGS sequence"/>
</dbReference>
<dbReference type="AlphaFoldDB" id="A0A5M8PYJ1"/>
<feature type="region of interest" description="Disordered" evidence="1">
    <location>
        <begin position="1"/>
        <end position="30"/>
    </location>
</feature>
<evidence type="ECO:0000313" key="2">
    <source>
        <dbReference type="EMBL" id="KAA6414109.1"/>
    </source>
</evidence>
<evidence type="ECO:0000256" key="1">
    <source>
        <dbReference type="SAM" id="MobiDB-lite"/>
    </source>
</evidence>
<organism evidence="2 3">
    <name type="scientific">Lasallia pustulata</name>
    <dbReference type="NCBI Taxonomy" id="136370"/>
    <lineage>
        <taxon>Eukaryota</taxon>
        <taxon>Fungi</taxon>
        <taxon>Dikarya</taxon>
        <taxon>Ascomycota</taxon>
        <taxon>Pezizomycotina</taxon>
        <taxon>Lecanoromycetes</taxon>
        <taxon>OSLEUM clade</taxon>
        <taxon>Umbilicariomycetidae</taxon>
        <taxon>Umbilicariales</taxon>
        <taxon>Umbilicariaceae</taxon>
        <taxon>Lasallia</taxon>
    </lineage>
</organism>
<protein>
    <submittedName>
        <fullName evidence="2">Uncharacterized protein</fullName>
    </submittedName>
</protein>
<feature type="compositionally biased region" description="Polar residues" evidence="1">
    <location>
        <begin position="1"/>
        <end position="11"/>
    </location>
</feature>
<gene>
    <name evidence="2" type="ORF">FRX48_02471</name>
</gene>
<evidence type="ECO:0000313" key="3">
    <source>
        <dbReference type="Proteomes" id="UP000324767"/>
    </source>
</evidence>
<name>A0A5M8PYJ1_9LECA</name>
<accession>A0A5M8PYJ1</accession>
<comment type="caution">
    <text evidence="2">The sequence shown here is derived from an EMBL/GenBank/DDBJ whole genome shotgun (WGS) entry which is preliminary data.</text>
</comment>
<dbReference type="EMBL" id="VXIT01000003">
    <property type="protein sequence ID" value="KAA6414109.1"/>
    <property type="molecule type" value="Genomic_DNA"/>
</dbReference>
<reference evidence="2 3" key="1">
    <citation type="submission" date="2019-09" db="EMBL/GenBank/DDBJ databases">
        <title>The hologenome of the rock-dwelling lichen Lasallia pustulata.</title>
        <authorList>
            <person name="Greshake Tzovaras B."/>
            <person name="Segers F."/>
            <person name="Bicker A."/>
            <person name="Dal Grande F."/>
            <person name="Otte J."/>
            <person name="Hankeln T."/>
            <person name="Schmitt I."/>
            <person name="Ebersberger I."/>
        </authorList>
    </citation>
    <scope>NUCLEOTIDE SEQUENCE [LARGE SCALE GENOMIC DNA]</scope>
    <source>
        <strain evidence="2">A1-1</strain>
    </source>
</reference>